<reference evidence="2 3" key="1">
    <citation type="journal article" date="2019" name="Nat. Ecol. Evol.">
        <title>Megaphylogeny resolves global patterns of mushroom evolution.</title>
        <authorList>
            <person name="Varga T."/>
            <person name="Krizsan K."/>
            <person name="Foldi C."/>
            <person name="Dima B."/>
            <person name="Sanchez-Garcia M."/>
            <person name="Sanchez-Ramirez S."/>
            <person name="Szollosi G.J."/>
            <person name="Szarkandi J.G."/>
            <person name="Papp V."/>
            <person name="Albert L."/>
            <person name="Andreopoulos W."/>
            <person name="Angelini C."/>
            <person name="Antonin V."/>
            <person name="Barry K.W."/>
            <person name="Bougher N.L."/>
            <person name="Buchanan P."/>
            <person name="Buyck B."/>
            <person name="Bense V."/>
            <person name="Catcheside P."/>
            <person name="Chovatia M."/>
            <person name="Cooper J."/>
            <person name="Damon W."/>
            <person name="Desjardin D."/>
            <person name="Finy P."/>
            <person name="Geml J."/>
            <person name="Haridas S."/>
            <person name="Hughes K."/>
            <person name="Justo A."/>
            <person name="Karasinski D."/>
            <person name="Kautmanova I."/>
            <person name="Kiss B."/>
            <person name="Kocsube S."/>
            <person name="Kotiranta H."/>
            <person name="LaButti K.M."/>
            <person name="Lechner B.E."/>
            <person name="Liimatainen K."/>
            <person name="Lipzen A."/>
            <person name="Lukacs Z."/>
            <person name="Mihaltcheva S."/>
            <person name="Morgado L.N."/>
            <person name="Niskanen T."/>
            <person name="Noordeloos M.E."/>
            <person name="Ohm R.A."/>
            <person name="Ortiz-Santana B."/>
            <person name="Ovrebo C."/>
            <person name="Racz N."/>
            <person name="Riley R."/>
            <person name="Savchenko A."/>
            <person name="Shiryaev A."/>
            <person name="Soop K."/>
            <person name="Spirin V."/>
            <person name="Szebenyi C."/>
            <person name="Tomsovsky M."/>
            <person name="Tulloss R.E."/>
            <person name="Uehling J."/>
            <person name="Grigoriev I.V."/>
            <person name="Vagvolgyi C."/>
            <person name="Papp T."/>
            <person name="Martin F.M."/>
            <person name="Miettinen O."/>
            <person name="Hibbett D.S."/>
            <person name="Nagy L.G."/>
        </authorList>
    </citation>
    <scope>NUCLEOTIDE SEQUENCE [LARGE SCALE GENOMIC DNA]</scope>
    <source>
        <strain evidence="2 3">CBS 962.96</strain>
    </source>
</reference>
<dbReference type="EMBL" id="ML179102">
    <property type="protein sequence ID" value="THV00520.1"/>
    <property type="molecule type" value="Genomic_DNA"/>
</dbReference>
<keyword evidence="1" id="KW-0812">Transmembrane</keyword>
<feature type="transmembrane region" description="Helical" evidence="1">
    <location>
        <begin position="281"/>
        <end position="301"/>
    </location>
</feature>
<feature type="transmembrane region" description="Helical" evidence="1">
    <location>
        <begin position="198"/>
        <end position="218"/>
    </location>
</feature>
<keyword evidence="1" id="KW-1133">Transmembrane helix</keyword>
<dbReference type="AlphaFoldDB" id="A0A4S8MDC8"/>
<gene>
    <name evidence="2" type="ORF">K435DRAFT_656965</name>
</gene>
<feature type="transmembrane region" description="Helical" evidence="1">
    <location>
        <begin position="307"/>
        <end position="328"/>
    </location>
</feature>
<feature type="transmembrane region" description="Helical" evidence="1">
    <location>
        <begin position="173"/>
        <end position="192"/>
    </location>
</feature>
<protein>
    <submittedName>
        <fullName evidence="2">Uncharacterized protein</fullName>
    </submittedName>
</protein>
<sequence>MVPIPAVLSPRDSGIHLDTSGLAGFFGEDEAIAALNTMQIYPYLRFMGFYNAPGSLHIARHYGQLVGSRILRGFFPRGYKRPDEVFGLDGGEKSPRFLGAQTGLFIERTGHLGYLFYDEYSDLDRFQHREVYSKRETQSPTKVTIVTLGPVRHHQHKWPQNAPCIFMSIRKPWLLALNFIPVACSIGLSVTSALAGDWFVFSLILAGSVVHGLTSLVLGSGKIKVSFPNPQSEMENNVRGDGMMVSGNHVLVILGEVTEVNMITQATIEIQFPDWVEKSDYGVVGICCLASTLLLLMQIFLVAQATLFGQILFLISFGVSWLFNTYLASIDKNDLHKKALDEGSRPKDSEKGKDSKEFGVWNIDQERIREYTFQNRIAAAIAMLYILEPAGGWISGC</sequence>
<evidence type="ECO:0000313" key="3">
    <source>
        <dbReference type="Proteomes" id="UP000297245"/>
    </source>
</evidence>
<keyword evidence="3" id="KW-1185">Reference proteome</keyword>
<dbReference type="OrthoDB" id="2366471at2759"/>
<dbReference type="Proteomes" id="UP000297245">
    <property type="component" value="Unassembled WGS sequence"/>
</dbReference>
<accession>A0A4S8MDC8</accession>
<name>A0A4S8MDC8_DENBC</name>
<keyword evidence="1" id="KW-0472">Membrane</keyword>
<evidence type="ECO:0000313" key="2">
    <source>
        <dbReference type="EMBL" id="THV00520.1"/>
    </source>
</evidence>
<evidence type="ECO:0000256" key="1">
    <source>
        <dbReference type="SAM" id="Phobius"/>
    </source>
</evidence>
<organism evidence="2 3">
    <name type="scientific">Dendrothele bispora (strain CBS 962.96)</name>
    <dbReference type="NCBI Taxonomy" id="1314807"/>
    <lineage>
        <taxon>Eukaryota</taxon>
        <taxon>Fungi</taxon>
        <taxon>Dikarya</taxon>
        <taxon>Basidiomycota</taxon>
        <taxon>Agaricomycotina</taxon>
        <taxon>Agaricomycetes</taxon>
        <taxon>Agaricomycetidae</taxon>
        <taxon>Agaricales</taxon>
        <taxon>Agaricales incertae sedis</taxon>
        <taxon>Dendrothele</taxon>
    </lineage>
</organism>
<proteinExistence type="predicted"/>